<sequence length="57" mass="6559">MQRPKGPTRSLCIFQNLFHPRDHYTVNFPGGVCAVCQINMDEATIKRFLARINAPKR</sequence>
<gene>
    <name evidence="1" type="ORF">CAC42_4704</name>
</gene>
<protein>
    <submittedName>
        <fullName evidence="1">Uncharacterized protein</fullName>
    </submittedName>
</protein>
<dbReference type="AlphaFoldDB" id="A0A2K1QP98"/>
<proteinExistence type="predicted"/>
<dbReference type="EMBL" id="NKHZ01000055">
    <property type="protein sequence ID" value="PNS16740.1"/>
    <property type="molecule type" value="Genomic_DNA"/>
</dbReference>
<organism evidence="1 2">
    <name type="scientific">Sphaceloma murrayae</name>
    <dbReference type="NCBI Taxonomy" id="2082308"/>
    <lineage>
        <taxon>Eukaryota</taxon>
        <taxon>Fungi</taxon>
        <taxon>Dikarya</taxon>
        <taxon>Ascomycota</taxon>
        <taxon>Pezizomycotina</taxon>
        <taxon>Dothideomycetes</taxon>
        <taxon>Dothideomycetidae</taxon>
        <taxon>Myriangiales</taxon>
        <taxon>Elsinoaceae</taxon>
        <taxon>Sphaceloma</taxon>
    </lineage>
</organism>
<reference evidence="1 2" key="1">
    <citation type="submission" date="2017-06" db="EMBL/GenBank/DDBJ databases">
        <title>Draft genome sequence of a variant of Elsinoe murrayae.</title>
        <authorList>
            <person name="Cheng Q."/>
        </authorList>
    </citation>
    <scope>NUCLEOTIDE SEQUENCE [LARGE SCALE GENOMIC DNA]</scope>
    <source>
        <strain evidence="1 2">CQ-2017a</strain>
    </source>
</reference>
<dbReference type="InParanoid" id="A0A2K1QP98"/>
<evidence type="ECO:0000313" key="2">
    <source>
        <dbReference type="Proteomes" id="UP000243797"/>
    </source>
</evidence>
<keyword evidence="2" id="KW-1185">Reference proteome</keyword>
<dbReference type="Proteomes" id="UP000243797">
    <property type="component" value="Unassembled WGS sequence"/>
</dbReference>
<name>A0A2K1QP98_9PEZI</name>
<accession>A0A2K1QP98</accession>
<evidence type="ECO:0000313" key="1">
    <source>
        <dbReference type="EMBL" id="PNS16740.1"/>
    </source>
</evidence>
<comment type="caution">
    <text evidence="1">The sequence shown here is derived from an EMBL/GenBank/DDBJ whole genome shotgun (WGS) entry which is preliminary data.</text>
</comment>